<keyword evidence="2" id="KW-0238">DNA-binding</keyword>
<dbReference type="EMBL" id="SSOB01000018">
    <property type="protein sequence ID" value="THF77812.1"/>
    <property type="molecule type" value="Genomic_DNA"/>
</dbReference>
<dbReference type="RefSeq" id="WP_136370786.1">
    <property type="nucleotide sequence ID" value="NZ_SSOB01000018.1"/>
</dbReference>
<evidence type="ECO:0000313" key="8">
    <source>
        <dbReference type="Proteomes" id="UP000310636"/>
    </source>
</evidence>
<accession>A0A4S4BS48</accession>
<feature type="domain" description="HTH araC/xylS-type" evidence="5">
    <location>
        <begin position="424"/>
        <end position="522"/>
    </location>
</feature>
<proteinExistence type="predicted"/>
<dbReference type="GO" id="GO:0003700">
    <property type="term" value="F:DNA-binding transcription factor activity"/>
    <property type="evidence" value="ECO:0007669"/>
    <property type="project" value="InterPro"/>
</dbReference>
<dbReference type="PROSITE" id="PS50110">
    <property type="entry name" value="RESPONSE_REGULATORY"/>
    <property type="match status" value="1"/>
</dbReference>
<dbReference type="InterPro" id="IPR018060">
    <property type="entry name" value="HTH_AraC"/>
</dbReference>
<evidence type="ECO:0000259" key="6">
    <source>
        <dbReference type="PROSITE" id="PS50110"/>
    </source>
</evidence>
<dbReference type="PANTHER" id="PTHR43280">
    <property type="entry name" value="ARAC-FAMILY TRANSCRIPTIONAL REGULATOR"/>
    <property type="match status" value="1"/>
</dbReference>
<dbReference type="InterPro" id="IPR020449">
    <property type="entry name" value="Tscrpt_reg_AraC-type_HTH"/>
</dbReference>
<keyword evidence="3" id="KW-0804">Transcription</keyword>
<protein>
    <submittedName>
        <fullName evidence="7">Response regulator</fullName>
    </submittedName>
</protein>
<dbReference type="InterPro" id="IPR018062">
    <property type="entry name" value="HTH_AraC-typ_CS"/>
</dbReference>
<dbReference type="PROSITE" id="PS01124">
    <property type="entry name" value="HTH_ARAC_FAMILY_2"/>
    <property type="match status" value="1"/>
</dbReference>
<dbReference type="InterPro" id="IPR001789">
    <property type="entry name" value="Sig_transdc_resp-reg_receiver"/>
</dbReference>
<evidence type="ECO:0000256" key="1">
    <source>
        <dbReference type="ARBA" id="ARBA00023015"/>
    </source>
</evidence>
<dbReference type="PRINTS" id="PR00032">
    <property type="entry name" value="HTHARAC"/>
</dbReference>
<dbReference type="SMART" id="SM00448">
    <property type="entry name" value="REC"/>
    <property type="match status" value="1"/>
</dbReference>
<name>A0A4S4BS48_9BACL</name>
<dbReference type="InterPro" id="IPR041522">
    <property type="entry name" value="CdaR_GGDEF"/>
</dbReference>
<dbReference type="Gene3D" id="3.40.50.2300">
    <property type="match status" value="1"/>
</dbReference>
<keyword evidence="8" id="KW-1185">Reference proteome</keyword>
<comment type="caution">
    <text evidence="7">The sequence shown here is derived from an EMBL/GenBank/DDBJ whole genome shotgun (WGS) entry which is preliminary data.</text>
</comment>
<dbReference type="Pfam" id="PF17853">
    <property type="entry name" value="GGDEF_2"/>
    <property type="match status" value="1"/>
</dbReference>
<reference evidence="7 8" key="1">
    <citation type="submission" date="2019-04" db="EMBL/GenBank/DDBJ databases">
        <title>Cohnella sp. nov. isolated from preserved vegetables.</title>
        <authorList>
            <person name="Lin S.-Y."/>
            <person name="Hung M.-H."/>
            <person name="Young C.-C."/>
        </authorList>
    </citation>
    <scope>NUCLEOTIDE SEQUENCE [LARGE SCALE GENOMIC DNA]</scope>
    <source>
        <strain evidence="7 8">CC-MHH1044</strain>
    </source>
</reference>
<dbReference type="InterPro" id="IPR011006">
    <property type="entry name" value="CheY-like_superfamily"/>
</dbReference>
<keyword evidence="4" id="KW-0597">Phosphoprotein</keyword>
<dbReference type="PANTHER" id="PTHR43280:SF2">
    <property type="entry name" value="HTH-TYPE TRANSCRIPTIONAL REGULATOR EXSA"/>
    <property type="match status" value="1"/>
</dbReference>
<dbReference type="InterPro" id="IPR009057">
    <property type="entry name" value="Homeodomain-like_sf"/>
</dbReference>
<dbReference type="OrthoDB" id="342399at2"/>
<dbReference type="AlphaFoldDB" id="A0A4S4BS48"/>
<dbReference type="Gene3D" id="1.10.10.60">
    <property type="entry name" value="Homeodomain-like"/>
    <property type="match status" value="2"/>
</dbReference>
<evidence type="ECO:0000256" key="3">
    <source>
        <dbReference type="ARBA" id="ARBA00023163"/>
    </source>
</evidence>
<evidence type="ECO:0000313" key="7">
    <source>
        <dbReference type="EMBL" id="THF77812.1"/>
    </source>
</evidence>
<evidence type="ECO:0000256" key="4">
    <source>
        <dbReference type="PROSITE-ProRule" id="PRU00169"/>
    </source>
</evidence>
<gene>
    <name evidence="7" type="ORF">E6C55_15870</name>
</gene>
<dbReference type="Pfam" id="PF00072">
    <property type="entry name" value="Response_reg"/>
    <property type="match status" value="1"/>
</dbReference>
<dbReference type="CDD" id="cd17536">
    <property type="entry name" value="REC_YesN-like"/>
    <property type="match status" value="1"/>
</dbReference>
<sequence>MLTVYLADDEPVILRGLRKLLDWDKLGLEIIGECRNGDDLIRAIEADKPDLVITDIAMPRMTGIEVLKRIREGGWPTRVVFISAYREFSYAQDALSFGAAGYLIKPINRAKLEEIVRKTVDNIRSEARQQINEVKLRDLETKQRRHAEWEDLKSLLESPGGTPDEAILDALQGDDSRAVFSVLAIAPDPIAAAAERWGEGRRRLLLFAIRNIAEEMFGGQGACWTFPSEDRLIFLLRHAPDLNVFRLAEAVHAGINEYLKQGVTIGVSPAGSPAQLPTHHKRCREALELSYFLGWNRVLASGSLPPALAGSGLDREKTEKELQRELFAPDGDPEPYLELLLEEIRRQAWGRKAYAVSLCNTLTIKLLRGLLPREDDWRDEAEQELFIRLSACPTLDELFAWMRGRIRSAREELAAGSQESRQIVEIKRYIGDNYRSEINLETMASRFYMNPYYFSSFFKKHVGQNFKQYLTEVRMREATHLLLHSDSMLYEIAERTGFSNARQFSEIFRKYYGALPNDYRQAKRT</sequence>
<feature type="modified residue" description="4-aspartylphosphate" evidence="4">
    <location>
        <position position="55"/>
    </location>
</feature>
<keyword evidence="1" id="KW-0805">Transcription regulation</keyword>
<dbReference type="GO" id="GO:0000160">
    <property type="term" value="P:phosphorelay signal transduction system"/>
    <property type="evidence" value="ECO:0007669"/>
    <property type="project" value="InterPro"/>
</dbReference>
<dbReference type="SUPFAM" id="SSF46689">
    <property type="entry name" value="Homeodomain-like"/>
    <property type="match status" value="2"/>
</dbReference>
<feature type="domain" description="Response regulatory" evidence="6">
    <location>
        <begin position="3"/>
        <end position="120"/>
    </location>
</feature>
<dbReference type="SUPFAM" id="SSF52172">
    <property type="entry name" value="CheY-like"/>
    <property type="match status" value="1"/>
</dbReference>
<evidence type="ECO:0000259" key="5">
    <source>
        <dbReference type="PROSITE" id="PS01124"/>
    </source>
</evidence>
<dbReference type="PROSITE" id="PS00041">
    <property type="entry name" value="HTH_ARAC_FAMILY_1"/>
    <property type="match status" value="1"/>
</dbReference>
<dbReference type="SMART" id="SM00342">
    <property type="entry name" value="HTH_ARAC"/>
    <property type="match status" value="1"/>
</dbReference>
<organism evidence="7 8">
    <name type="scientific">Cohnella fermenti</name>
    <dbReference type="NCBI Taxonomy" id="2565925"/>
    <lineage>
        <taxon>Bacteria</taxon>
        <taxon>Bacillati</taxon>
        <taxon>Bacillota</taxon>
        <taxon>Bacilli</taxon>
        <taxon>Bacillales</taxon>
        <taxon>Paenibacillaceae</taxon>
        <taxon>Cohnella</taxon>
    </lineage>
</organism>
<dbReference type="Proteomes" id="UP000310636">
    <property type="component" value="Unassembled WGS sequence"/>
</dbReference>
<dbReference type="Pfam" id="PF12833">
    <property type="entry name" value="HTH_18"/>
    <property type="match status" value="1"/>
</dbReference>
<evidence type="ECO:0000256" key="2">
    <source>
        <dbReference type="ARBA" id="ARBA00023125"/>
    </source>
</evidence>
<dbReference type="GO" id="GO:0043565">
    <property type="term" value="F:sequence-specific DNA binding"/>
    <property type="evidence" value="ECO:0007669"/>
    <property type="project" value="InterPro"/>
</dbReference>